<dbReference type="PROSITE" id="PS00175">
    <property type="entry name" value="PG_MUTASE"/>
    <property type="match status" value="1"/>
</dbReference>
<sequence>MTVLILVRHGETDWNRDRRIQGSTDIPLNDTGRGQAREVGVRLRQALAQPDRAVVASSDLVRAAETARLIAAELGTAAAPPAYPELRERGYGEAEGVGVEEFHARWGEWALAEVPGAEAWPAVRERALRGLRRAARDARMLRAPASVPLIVVAHGALIREVIRHATGDAFPAQGVRLANGSTHTFLLERERLSLMESPALMTD</sequence>
<protein>
    <submittedName>
        <fullName evidence="4">Histidine phosphatase family protein</fullName>
    </submittedName>
</protein>
<dbReference type="CDD" id="cd07067">
    <property type="entry name" value="HP_PGM_like"/>
    <property type="match status" value="1"/>
</dbReference>
<dbReference type="GO" id="GO:0043456">
    <property type="term" value="P:regulation of pentose-phosphate shunt"/>
    <property type="evidence" value="ECO:0007669"/>
    <property type="project" value="TreeGrafter"/>
</dbReference>
<dbReference type="InterPro" id="IPR029033">
    <property type="entry name" value="His_PPase_superfam"/>
</dbReference>
<dbReference type="SUPFAM" id="SSF53254">
    <property type="entry name" value="Phosphoglycerate mutase-like"/>
    <property type="match status" value="1"/>
</dbReference>
<dbReference type="InterPro" id="IPR013078">
    <property type="entry name" value="His_Pase_superF_clade-1"/>
</dbReference>
<dbReference type="EMBL" id="CP058316">
    <property type="protein sequence ID" value="QLD10485.1"/>
    <property type="molecule type" value="Genomic_DNA"/>
</dbReference>
<dbReference type="GO" id="GO:0004331">
    <property type="term" value="F:fructose-2,6-bisphosphate 2-phosphatase activity"/>
    <property type="evidence" value="ECO:0007669"/>
    <property type="project" value="TreeGrafter"/>
</dbReference>
<organism evidence="4 5">
    <name type="scientific">Microbacterium oleivorans</name>
    <dbReference type="NCBI Taxonomy" id="273677"/>
    <lineage>
        <taxon>Bacteria</taxon>
        <taxon>Bacillati</taxon>
        <taxon>Actinomycetota</taxon>
        <taxon>Actinomycetes</taxon>
        <taxon>Micrococcales</taxon>
        <taxon>Microbacteriaceae</taxon>
        <taxon>Microbacterium</taxon>
    </lineage>
</organism>
<dbReference type="InterPro" id="IPR001345">
    <property type="entry name" value="PG/BPGM_mutase_AS"/>
</dbReference>
<feature type="binding site" evidence="3">
    <location>
        <begin position="8"/>
        <end position="15"/>
    </location>
    <ligand>
        <name>substrate</name>
    </ligand>
</feature>
<dbReference type="RefSeq" id="WP_178009624.1">
    <property type="nucleotide sequence ID" value="NZ_CP058316.1"/>
</dbReference>
<feature type="binding site" evidence="3">
    <location>
        <position position="62"/>
    </location>
    <ligand>
        <name>substrate</name>
    </ligand>
</feature>
<evidence type="ECO:0000313" key="4">
    <source>
        <dbReference type="EMBL" id="QLD10485.1"/>
    </source>
</evidence>
<dbReference type="GO" id="GO:0045820">
    <property type="term" value="P:negative regulation of glycolytic process"/>
    <property type="evidence" value="ECO:0007669"/>
    <property type="project" value="TreeGrafter"/>
</dbReference>
<dbReference type="SMART" id="SM00855">
    <property type="entry name" value="PGAM"/>
    <property type="match status" value="1"/>
</dbReference>
<keyword evidence="1" id="KW-0378">Hydrolase</keyword>
<dbReference type="Pfam" id="PF00300">
    <property type="entry name" value="His_Phos_1"/>
    <property type="match status" value="1"/>
</dbReference>
<feature type="active site" description="Proton donor/acceptor" evidence="2">
    <location>
        <position position="88"/>
    </location>
</feature>
<dbReference type="PANTHER" id="PTHR46517">
    <property type="entry name" value="FRUCTOSE-2,6-BISPHOSPHATASE TIGAR"/>
    <property type="match status" value="1"/>
</dbReference>
<name>A0A7D5EQS2_9MICO</name>
<feature type="binding site" evidence="3">
    <location>
        <begin position="88"/>
        <end position="91"/>
    </location>
    <ligand>
        <name>substrate</name>
    </ligand>
</feature>
<evidence type="ECO:0000313" key="5">
    <source>
        <dbReference type="Proteomes" id="UP000509638"/>
    </source>
</evidence>
<evidence type="ECO:0000256" key="3">
    <source>
        <dbReference type="PIRSR" id="PIRSR613078-2"/>
    </source>
</evidence>
<dbReference type="AlphaFoldDB" id="A0A7D5EQS2"/>
<reference evidence="4 5" key="1">
    <citation type="submission" date="2020-06" db="EMBL/GenBank/DDBJ databases">
        <authorList>
            <person name="Jo H."/>
        </authorList>
    </citation>
    <scope>NUCLEOTIDE SEQUENCE [LARGE SCALE GENOMIC DNA]</scope>
    <source>
        <strain evidence="4 5">I46</strain>
    </source>
</reference>
<proteinExistence type="predicted"/>
<evidence type="ECO:0000256" key="1">
    <source>
        <dbReference type="ARBA" id="ARBA00022801"/>
    </source>
</evidence>
<dbReference type="PANTHER" id="PTHR46517:SF1">
    <property type="entry name" value="FRUCTOSE-2,6-BISPHOSPHATASE TIGAR"/>
    <property type="match status" value="1"/>
</dbReference>
<dbReference type="Gene3D" id="3.40.50.1240">
    <property type="entry name" value="Phosphoglycerate mutase-like"/>
    <property type="match status" value="1"/>
</dbReference>
<evidence type="ECO:0000256" key="2">
    <source>
        <dbReference type="PIRSR" id="PIRSR613078-1"/>
    </source>
</evidence>
<gene>
    <name evidence="4" type="ORF">HW566_01015</name>
</gene>
<dbReference type="GO" id="GO:0005829">
    <property type="term" value="C:cytosol"/>
    <property type="evidence" value="ECO:0007669"/>
    <property type="project" value="TreeGrafter"/>
</dbReference>
<dbReference type="InterPro" id="IPR051695">
    <property type="entry name" value="Phosphoglycerate_Mutase"/>
</dbReference>
<accession>A0A7D5EQS2</accession>
<feature type="active site" description="Tele-phosphohistidine intermediate" evidence="2">
    <location>
        <position position="9"/>
    </location>
</feature>
<dbReference type="Proteomes" id="UP000509638">
    <property type="component" value="Chromosome"/>
</dbReference>